<proteinExistence type="predicted"/>
<name>A0A0Q9Y5K7_9BACI</name>
<protein>
    <submittedName>
        <fullName evidence="2">Uncharacterized protein</fullName>
    </submittedName>
</protein>
<dbReference type="EMBL" id="LGPB01000088">
    <property type="protein sequence ID" value="KRG12738.1"/>
    <property type="molecule type" value="Genomic_DNA"/>
</dbReference>
<organism evidence="2 4">
    <name type="scientific">Lederbergia galactosidilytica</name>
    <dbReference type="NCBI Taxonomy" id="217031"/>
    <lineage>
        <taxon>Bacteria</taxon>
        <taxon>Bacillati</taxon>
        <taxon>Bacillota</taxon>
        <taxon>Bacilli</taxon>
        <taxon>Bacillales</taxon>
        <taxon>Bacillaceae</taxon>
        <taxon>Lederbergia</taxon>
    </lineage>
</organism>
<keyword evidence="5" id="KW-1185">Reference proteome</keyword>
<evidence type="ECO:0000313" key="4">
    <source>
        <dbReference type="Proteomes" id="UP000053881"/>
    </source>
</evidence>
<comment type="caution">
    <text evidence="2">The sequence shown here is derived from an EMBL/GenBank/DDBJ whole genome shotgun (WGS) entry which is preliminary data.</text>
</comment>
<dbReference type="AlphaFoldDB" id="A0A0Q9Y5K7"/>
<evidence type="ECO:0000313" key="2">
    <source>
        <dbReference type="EMBL" id="KRG12738.1"/>
    </source>
</evidence>
<evidence type="ECO:0000313" key="5">
    <source>
        <dbReference type="Proteomes" id="UP000077881"/>
    </source>
</evidence>
<dbReference type="Proteomes" id="UP000077881">
    <property type="component" value="Unassembled WGS sequence"/>
</dbReference>
<gene>
    <name evidence="3" type="ORF">ABB05_05300</name>
    <name evidence="2" type="ORF">ACA29_10630</name>
</gene>
<dbReference type="EMBL" id="LDJR01000028">
    <property type="protein sequence ID" value="OAK73853.1"/>
    <property type="molecule type" value="Genomic_DNA"/>
</dbReference>
<dbReference type="OrthoDB" id="2901718at2"/>
<sequence>MNQFYKPGDTAPVAGTYVEAGHGGGKVKDPQRVELQQGDKLPDLKAYTVTIEHKGEEKVRDRQHVWILEK</sequence>
<reference evidence="3 5" key="1">
    <citation type="submission" date="2015-05" db="EMBL/GenBank/DDBJ databases">
        <title>Comparison of genome.</title>
        <authorList>
            <person name="Zheng Z."/>
            <person name="Sun M."/>
        </authorList>
    </citation>
    <scope>NUCLEOTIDE SEQUENCE [LARGE SCALE GENOMIC DNA]</scope>
    <source>
        <strain evidence="3 5">G25-74</strain>
    </source>
</reference>
<dbReference type="Proteomes" id="UP000053881">
    <property type="component" value="Unassembled WGS sequence"/>
</dbReference>
<dbReference type="InterPro" id="IPR025549">
    <property type="entry name" value="YjzC"/>
</dbReference>
<evidence type="ECO:0000256" key="1">
    <source>
        <dbReference type="SAM" id="MobiDB-lite"/>
    </source>
</evidence>
<evidence type="ECO:0000313" key="3">
    <source>
        <dbReference type="EMBL" id="OAK73853.1"/>
    </source>
</evidence>
<reference evidence="2 4" key="2">
    <citation type="submission" date="2015-06" db="EMBL/GenBank/DDBJ databases">
        <title>Genome sequencing project of Bacillus galactosidilyticus PL133.</title>
        <authorList>
            <person name="Gaiero J."/>
            <person name="Nicol R."/>
            <person name="Habash M."/>
        </authorList>
    </citation>
    <scope>NUCLEOTIDE SEQUENCE [LARGE SCALE GENOMIC DNA]</scope>
    <source>
        <strain evidence="2 4">PL133</strain>
    </source>
</reference>
<feature type="region of interest" description="Disordered" evidence="1">
    <location>
        <begin position="1"/>
        <end position="36"/>
    </location>
</feature>
<dbReference type="Pfam" id="PF14168">
    <property type="entry name" value="YjzC"/>
    <property type="match status" value="1"/>
</dbReference>
<dbReference type="RefSeq" id="WP_057989085.1">
    <property type="nucleotide sequence ID" value="NZ_JAGGKH010000003.1"/>
</dbReference>
<dbReference type="PATRIC" id="fig|217031.4.peg.3531"/>
<accession>A0A0Q9Y5K7</accession>